<dbReference type="KEGG" id="lvi:G7068_04625"/>
<feature type="domain" description="HTH tetR-type" evidence="5">
    <location>
        <begin position="19"/>
        <end position="79"/>
    </location>
</feature>
<evidence type="ECO:0000256" key="3">
    <source>
        <dbReference type="ARBA" id="ARBA00023163"/>
    </source>
</evidence>
<dbReference type="RefSeq" id="WP_166289573.1">
    <property type="nucleotide sequence ID" value="NZ_CP049863.1"/>
</dbReference>
<dbReference type="SUPFAM" id="SSF46689">
    <property type="entry name" value="Homeodomain-like"/>
    <property type="match status" value="1"/>
</dbReference>
<name>A0A6G7XDA3_9MICO</name>
<evidence type="ECO:0000313" key="7">
    <source>
        <dbReference type="Proteomes" id="UP000502677"/>
    </source>
</evidence>
<dbReference type="Pfam" id="PF00440">
    <property type="entry name" value="TetR_N"/>
    <property type="match status" value="1"/>
</dbReference>
<protein>
    <submittedName>
        <fullName evidence="6">TetR family transcriptional regulator</fullName>
    </submittedName>
</protein>
<keyword evidence="1" id="KW-0805">Transcription regulation</keyword>
<evidence type="ECO:0000256" key="2">
    <source>
        <dbReference type="ARBA" id="ARBA00023125"/>
    </source>
</evidence>
<dbReference type="Proteomes" id="UP000502677">
    <property type="component" value="Chromosome"/>
</dbReference>
<organism evidence="6 7">
    <name type="scientific">Leucobacter viscericola</name>
    <dbReference type="NCBI Taxonomy" id="2714935"/>
    <lineage>
        <taxon>Bacteria</taxon>
        <taxon>Bacillati</taxon>
        <taxon>Actinomycetota</taxon>
        <taxon>Actinomycetes</taxon>
        <taxon>Micrococcales</taxon>
        <taxon>Microbacteriaceae</taxon>
        <taxon>Leucobacter</taxon>
    </lineage>
</organism>
<dbReference type="InterPro" id="IPR049484">
    <property type="entry name" value="Rv0078-like_C"/>
</dbReference>
<evidence type="ECO:0000259" key="5">
    <source>
        <dbReference type="PROSITE" id="PS50977"/>
    </source>
</evidence>
<evidence type="ECO:0000256" key="4">
    <source>
        <dbReference type="PROSITE-ProRule" id="PRU00335"/>
    </source>
</evidence>
<gene>
    <name evidence="6" type="ORF">G7068_04625</name>
</gene>
<keyword evidence="7" id="KW-1185">Reference proteome</keyword>
<dbReference type="InterPro" id="IPR009057">
    <property type="entry name" value="Homeodomain-like_sf"/>
</dbReference>
<dbReference type="GO" id="GO:0003700">
    <property type="term" value="F:DNA-binding transcription factor activity"/>
    <property type="evidence" value="ECO:0007669"/>
    <property type="project" value="TreeGrafter"/>
</dbReference>
<reference evidence="6 7" key="1">
    <citation type="submission" date="2020-03" db="EMBL/GenBank/DDBJ databases">
        <title>Leucobacter sp. nov., isolated from beetles.</title>
        <authorList>
            <person name="Hyun D.-W."/>
            <person name="Bae J.-W."/>
        </authorList>
    </citation>
    <scope>NUCLEOTIDE SEQUENCE [LARGE SCALE GENOMIC DNA]</scope>
    <source>
        <strain evidence="6 7">HDW9C</strain>
    </source>
</reference>
<keyword evidence="2 4" id="KW-0238">DNA-binding</keyword>
<dbReference type="EMBL" id="CP049863">
    <property type="protein sequence ID" value="QIK62574.1"/>
    <property type="molecule type" value="Genomic_DNA"/>
</dbReference>
<dbReference type="GO" id="GO:0000976">
    <property type="term" value="F:transcription cis-regulatory region binding"/>
    <property type="evidence" value="ECO:0007669"/>
    <property type="project" value="TreeGrafter"/>
</dbReference>
<keyword evidence="3" id="KW-0804">Transcription</keyword>
<evidence type="ECO:0000313" key="6">
    <source>
        <dbReference type="EMBL" id="QIK62574.1"/>
    </source>
</evidence>
<dbReference type="PANTHER" id="PTHR30055">
    <property type="entry name" value="HTH-TYPE TRANSCRIPTIONAL REGULATOR RUTR"/>
    <property type="match status" value="1"/>
</dbReference>
<proteinExistence type="predicted"/>
<dbReference type="Pfam" id="PF21351">
    <property type="entry name" value="TetR_C_41"/>
    <property type="match status" value="1"/>
</dbReference>
<dbReference type="InterPro" id="IPR036271">
    <property type="entry name" value="Tet_transcr_reg_TetR-rel_C_sf"/>
</dbReference>
<dbReference type="InterPro" id="IPR001647">
    <property type="entry name" value="HTH_TetR"/>
</dbReference>
<dbReference type="Gene3D" id="1.10.357.10">
    <property type="entry name" value="Tetracycline Repressor, domain 2"/>
    <property type="match status" value="1"/>
</dbReference>
<dbReference type="AlphaFoldDB" id="A0A6G7XDA3"/>
<feature type="DNA-binding region" description="H-T-H motif" evidence="4">
    <location>
        <begin position="42"/>
        <end position="61"/>
    </location>
</feature>
<sequence>MTTATERAEPLSLRDRRRQRTQTELVDAVLVAIRDVGLTDTTIERVSAVSGISRGTIYAHFPGGRDELLRAAYARLGSELAERTRAEVSAAEGWEARLAAHAREMFQLAADPNIGHFYNVSGPTLIVSGAERGIGSGASAAMIRETLVEAQRSGLVDPAIDAAAVALLLVGALREAAMGVSAGQQDPHQAHAAFGILLRGLAA</sequence>
<evidence type="ECO:0000256" key="1">
    <source>
        <dbReference type="ARBA" id="ARBA00023015"/>
    </source>
</evidence>
<accession>A0A6G7XDA3</accession>
<dbReference type="PANTHER" id="PTHR30055:SF234">
    <property type="entry name" value="HTH-TYPE TRANSCRIPTIONAL REGULATOR BETI"/>
    <property type="match status" value="1"/>
</dbReference>
<dbReference type="InterPro" id="IPR050109">
    <property type="entry name" value="HTH-type_TetR-like_transc_reg"/>
</dbReference>
<dbReference type="PROSITE" id="PS50977">
    <property type="entry name" value="HTH_TETR_2"/>
    <property type="match status" value="1"/>
</dbReference>
<dbReference type="SUPFAM" id="SSF48498">
    <property type="entry name" value="Tetracyclin repressor-like, C-terminal domain"/>
    <property type="match status" value="1"/>
</dbReference>